<feature type="region of interest" description="Disordered" evidence="1">
    <location>
        <begin position="40"/>
        <end position="65"/>
    </location>
</feature>
<dbReference type="AlphaFoldDB" id="A0A1S9RQ74"/>
<name>A0A1S9RQ74_PENBI</name>
<dbReference type="EMBL" id="LJBN01000123">
    <property type="protein sequence ID" value="OOQ87672.1"/>
    <property type="molecule type" value="Genomic_DNA"/>
</dbReference>
<sequence length="187" mass="21239">MAAVAVVEMVVMTAMAMVDVVVDVASTVFIVPAARAWDAGSRESDHRHDCPRNRQRGGLQSNGGQDVRQWLNNVHTQPGQVVFSYLFGPSRQGNLVWHAPRNNHTIHLATMQIQLQLQSQQLMQQQLSLQMQLQQNLLMQQRVLEQQQQRPARPVLQLQNGATQEGHQQDHQQDHQEDQIDDNVDFA</sequence>
<protein>
    <submittedName>
        <fullName evidence="2">Uncharacterized protein</fullName>
    </submittedName>
</protein>
<evidence type="ECO:0000313" key="3">
    <source>
        <dbReference type="Proteomes" id="UP000190744"/>
    </source>
</evidence>
<comment type="caution">
    <text evidence="2">The sequence shown here is derived from an EMBL/GenBank/DDBJ whole genome shotgun (WGS) entry which is preliminary data.</text>
</comment>
<accession>A0A1S9RQ74</accession>
<reference evidence="3" key="1">
    <citation type="submission" date="2015-09" db="EMBL/GenBank/DDBJ databases">
        <authorList>
            <person name="Fill T.P."/>
            <person name="Baretta J.F."/>
            <person name="de Almeida L.G."/>
            <person name="Rocha M."/>
            <person name="de Souza D.H."/>
            <person name="Malavazi I."/>
            <person name="Cerdeira L.T."/>
            <person name="Hong H."/>
            <person name="Samborskyy M."/>
            <person name="de Vasconcelos A.T."/>
            <person name="Leadlay P."/>
            <person name="Rodrigues-Filho E."/>
        </authorList>
    </citation>
    <scope>NUCLEOTIDE SEQUENCE [LARGE SCALE GENOMIC DNA]</scope>
    <source>
        <strain evidence="3">LaBioMMi 136</strain>
    </source>
</reference>
<evidence type="ECO:0000256" key="1">
    <source>
        <dbReference type="SAM" id="MobiDB-lite"/>
    </source>
</evidence>
<proteinExistence type="predicted"/>
<dbReference type="Proteomes" id="UP000190744">
    <property type="component" value="Unassembled WGS sequence"/>
</dbReference>
<gene>
    <name evidence="2" type="ORF">PEBR_16050</name>
</gene>
<organism evidence="2 3">
    <name type="scientific">Penicillium brasilianum</name>
    <dbReference type="NCBI Taxonomy" id="104259"/>
    <lineage>
        <taxon>Eukaryota</taxon>
        <taxon>Fungi</taxon>
        <taxon>Dikarya</taxon>
        <taxon>Ascomycota</taxon>
        <taxon>Pezizomycotina</taxon>
        <taxon>Eurotiomycetes</taxon>
        <taxon>Eurotiomycetidae</taxon>
        <taxon>Eurotiales</taxon>
        <taxon>Aspergillaceae</taxon>
        <taxon>Penicillium</taxon>
    </lineage>
</organism>
<feature type="compositionally biased region" description="Basic and acidic residues" evidence="1">
    <location>
        <begin position="167"/>
        <end position="178"/>
    </location>
</feature>
<feature type="region of interest" description="Disordered" evidence="1">
    <location>
        <begin position="159"/>
        <end position="187"/>
    </location>
</feature>
<feature type="compositionally biased region" description="Basic and acidic residues" evidence="1">
    <location>
        <begin position="40"/>
        <end position="52"/>
    </location>
</feature>
<evidence type="ECO:0000313" key="2">
    <source>
        <dbReference type="EMBL" id="OOQ87672.1"/>
    </source>
</evidence>